<evidence type="ECO:0000313" key="15">
    <source>
        <dbReference type="EMBL" id="KAF2713713.1"/>
    </source>
</evidence>
<keyword evidence="9" id="KW-0560">Oxidoreductase</keyword>
<dbReference type="CDD" id="cd11061">
    <property type="entry name" value="CYP67-like"/>
    <property type="match status" value="1"/>
</dbReference>
<evidence type="ECO:0000256" key="9">
    <source>
        <dbReference type="ARBA" id="ARBA00023002"/>
    </source>
</evidence>
<evidence type="ECO:0000256" key="8">
    <source>
        <dbReference type="ARBA" id="ARBA00022989"/>
    </source>
</evidence>
<evidence type="ECO:0000256" key="1">
    <source>
        <dbReference type="ARBA" id="ARBA00001971"/>
    </source>
</evidence>
<evidence type="ECO:0000256" key="10">
    <source>
        <dbReference type="ARBA" id="ARBA00023004"/>
    </source>
</evidence>
<evidence type="ECO:0000256" key="4">
    <source>
        <dbReference type="ARBA" id="ARBA00010617"/>
    </source>
</evidence>
<keyword evidence="16" id="KW-1185">Reference proteome</keyword>
<evidence type="ECO:0000256" key="13">
    <source>
        <dbReference type="PIRSR" id="PIRSR602401-1"/>
    </source>
</evidence>
<dbReference type="SUPFAM" id="SSF48264">
    <property type="entry name" value="Cytochrome P450"/>
    <property type="match status" value="1"/>
</dbReference>
<name>A0A6G1KM55_9PLEO</name>
<dbReference type="GO" id="GO:0020037">
    <property type="term" value="F:heme binding"/>
    <property type="evidence" value="ECO:0007669"/>
    <property type="project" value="InterPro"/>
</dbReference>
<dbReference type="GO" id="GO:0016705">
    <property type="term" value="F:oxidoreductase activity, acting on paired donors, with incorporation or reduction of molecular oxygen"/>
    <property type="evidence" value="ECO:0007669"/>
    <property type="project" value="InterPro"/>
</dbReference>
<comment type="similarity">
    <text evidence="4">Belongs to the cytochrome P450 family.</text>
</comment>
<comment type="pathway">
    <text evidence="3">Mycotoxin biosynthesis.</text>
</comment>
<comment type="subcellular location">
    <subcellularLocation>
        <location evidence="2">Membrane</location>
    </subcellularLocation>
</comment>
<dbReference type="GO" id="GO:0005506">
    <property type="term" value="F:iron ion binding"/>
    <property type="evidence" value="ECO:0007669"/>
    <property type="project" value="InterPro"/>
</dbReference>
<protein>
    <submittedName>
        <fullName evidence="15">Putative P450 monooxygenase</fullName>
    </submittedName>
</protein>
<evidence type="ECO:0000256" key="12">
    <source>
        <dbReference type="ARBA" id="ARBA00023136"/>
    </source>
</evidence>
<proteinExistence type="inferred from homology"/>
<evidence type="ECO:0000256" key="11">
    <source>
        <dbReference type="ARBA" id="ARBA00023033"/>
    </source>
</evidence>
<feature type="transmembrane region" description="Helical" evidence="14">
    <location>
        <begin position="32"/>
        <end position="50"/>
    </location>
</feature>
<feature type="binding site" description="axial binding residue" evidence="13">
    <location>
        <position position="478"/>
    </location>
    <ligand>
        <name>heme</name>
        <dbReference type="ChEBI" id="CHEBI:30413"/>
    </ligand>
    <ligandPart>
        <name>Fe</name>
        <dbReference type="ChEBI" id="CHEBI:18248"/>
    </ligandPart>
</feature>
<evidence type="ECO:0000256" key="3">
    <source>
        <dbReference type="ARBA" id="ARBA00004685"/>
    </source>
</evidence>
<comment type="cofactor">
    <cofactor evidence="1 13">
        <name>heme</name>
        <dbReference type="ChEBI" id="CHEBI:30413"/>
    </cofactor>
</comment>
<keyword evidence="7 13" id="KW-0479">Metal-binding</keyword>
<keyword evidence="5 13" id="KW-0349">Heme</keyword>
<evidence type="ECO:0000256" key="14">
    <source>
        <dbReference type="SAM" id="Phobius"/>
    </source>
</evidence>
<organism evidence="15 16">
    <name type="scientific">Pleomassaria siparia CBS 279.74</name>
    <dbReference type="NCBI Taxonomy" id="1314801"/>
    <lineage>
        <taxon>Eukaryota</taxon>
        <taxon>Fungi</taxon>
        <taxon>Dikarya</taxon>
        <taxon>Ascomycota</taxon>
        <taxon>Pezizomycotina</taxon>
        <taxon>Dothideomycetes</taxon>
        <taxon>Pleosporomycetidae</taxon>
        <taxon>Pleosporales</taxon>
        <taxon>Pleomassariaceae</taxon>
        <taxon>Pleomassaria</taxon>
    </lineage>
</organism>
<dbReference type="Proteomes" id="UP000799428">
    <property type="component" value="Unassembled WGS sequence"/>
</dbReference>
<dbReference type="PRINTS" id="PR00385">
    <property type="entry name" value="P450"/>
</dbReference>
<sequence length="535" mass="60071">MDSTIIAFAGGVATHLLYYKQYEFHEHPFRNVQGFLLAIAGMVVIRVHYLSHALSLAVRSSLFLTAISLTGIYTSLVVYRLFFNPLNNTIPGPYWARLTKFNAAIRNRKIDGHRQLLALHKKYGRFVRLGPNDISVTDPDGVQVVNGHGSKCIKAPWYDAEKPRLSMHTTRDPSLHGRRRRIWAPGFSDKALRGYESRIKVYNDLLISKLCALSGTPVNAAKWFNLYSFDVMGDLGFGESFGMIERGEEHWAIALLNAGMDPMGLWLPSWAFRAIVTIPGATKDYFRFIHYCCNQIDARIKKGKDAPPDIAGYLVDSYLKSENKRDALSYLEGDSRLIVVAGSDTTAATLTYLFTHLASRPDAVERLRKDLGPLMTTDGGINHADIQNLEFLNGCINETLRMDPPVPAGVFRQTPKEGIHIGDKFIAGNTVIQMPGYVMGRDIYPQPHDFIPERWYSRPELILHKDAFQPFSSGPFGCIGKNLGLMEIRTLTARLVTLFDIEFAPGENGDRLKNETTEHFTLGLAPVDLVFKMRT</sequence>
<dbReference type="InterPro" id="IPR036396">
    <property type="entry name" value="Cyt_P450_sf"/>
</dbReference>
<dbReference type="InterPro" id="IPR002401">
    <property type="entry name" value="Cyt_P450_E_grp-I"/>
</dbReference>
<dbReference type="AlphaFoldDB" id="A0A6G1KM55"/>
<dbReference type="Gene3D" id="1.10.630.10">
    <property type="entry name" value="Cytochrome P450"/>
    <property type="match status" value="1"/>
</dbReference>
<evidence type="ECO:0000313" key="16">
    <source>
        <dbReference type="Proteomes" id="UP000799428"/>
    </source>
</evidence>
<dbReference type="InterPro" id="IPR001128">
    <property type="entry name" value="Cyt_P450"/>
</dbReference>
<evidence type="ECO:0000256" key="6">
    <source>
        <dbReference type="ARBA" id="ARBA00022692"/>
    </source>
</evidence>
<keyword evidence="10 13" id="KW-0408">Iron</keyword>
<evidence type="ECO:0000256" key="2">
    <source>
        <dbReference type="ARBA" id="ARBA00004370"/>
    </source>
</evidence>
<dbReference type="PANTHER" id="PTHR24305:SF112">
    <property type="entry name" value="L-ORNITHINE-N5-MONOOXYGENASE (EUROFUNG)"/>
    <property type="match status" value="1"/>
</dbReference>
<evidence type="ECO:0000256" key="5">
    <source>
        <dbReference type="ARBA" id="ARBA00022617"/>
    </source>
</evidence>
<feature type="transmembrane region" description="Helical" evidence="14">
    <location>
        <begin position="62"/>
        <end position="82"/>
    </location>
</feature>
<accession>A0A6G1KM55</accession>
<dbReference type="Pfam" id="PF00067">
    <property type="entry name" value="p450"/>
    <property type="match status" value="1"/>
</dbReference>
<dbReference type="FunFam" id="1.10.630.10:FF:000063">
    <property type="entry name" value="Cytochrome P450 monooxygenase"/>
    <property type="match status" value="1"/>
</dbReference>
<dbReference type="GO" id="GO:0004497">
    <property type="term" value="F:monooxygenase activity"/>
    <property type="evidence" value="ECO:0007669"/>
    <property type="project" value="UniProtKB-KW"/>
</dbReference>
<dbReference type="PRINTS" id="PR00463">
    <property type="entry name" value="EP450I"/>
</dbReference>
<keyword evidence="12 14" id="KW-0472">Membrane</keyword>
<evidence type="ECO:0000256" key="7">
    <source>
        <dbReference type="ARBA" id="ARBA00022723"/>
    </source>
</evidence>
<dbReference type="OrthoDB" id="6692864at2759"/>
<keyword evidence="11 15" id="KW-0503">Monooxygenase</keyword>
<gene>
    <name evidence="15" type="ORF">K504DRAFT_450362</name>
</gene>
<dbReference type="EMBL" id="MU005765">
    <property type="protein sequence ID" value="KAF2713713.1"/>
    <property type="molecule type" value="Genomic_DNA"/>
</dbReference>
<dbReference type="GO" id="GO:1902181">
    <property type="term" value="P:verruculogen biosynthetic process"/>
    <property type="evidence" value="ECO:0007669"/>
    <property type="project" value="UniProtKB-ARBA"/>
</dbReference>
<keyword evidence="8 14" id="KW-1133">Transmembrane helix</keyword>
<dbReference type="PANTHER" id="PTHR24305">
    <property type="entry name" value="CYTOCHROME P450"/>
    <property type="match status" value="1"/>
</dbReference>
<dbReference type="InterPro" id="IPR050121">
    <property type="entry name" value="Cytochrome_P450_monoxygenase"/>
</dbReference>
<dbReference type="GO" id="GO:0016020">
    <property type="term" value="C:membrane"/>
    <property type="evidence" value="ECO:0007669"/>
    <property type="project" value="UniProtKB-SubCell"/>
</dbReference>
<reference evidence="15" key="1">
    <citation type="journal article" date="2020" name="Stud. Mycol.">
        <title>101 Dothideomycetes genomes: a test case for predicting lifestyles and emergence of pathogens.</title>
        <authorList>
            <person name="Haridas S."/>
            <person name="Albert R."/>
            <person name="Binder M."/>
            <person name="Bloem J."/>
            <person name="Labutti K."/>
            <person name="Salamov A."/>
            <person name="Andreopoulos B."/>
            <person name="Baker S."/>
            <person name="Barry K."/>
            <person name="Bills G."/>
            <person name="Bluhm B."/>
            <person name="Cannon C."/>
            <person name="Castanera R."/>
            <person name="Culley D."/>
            <person name="Daum C."/>
            <person name="Ezra D."/>
            <person name="Gonzalez J."/>
            <person name="Henrissat B."/>
            <person name="Kuo A."/>
            <person name="Liang C."/>
            <person name="Lipzen A."/>
            <person name="Lutzoni F."/>
            <person name="Magnuson J."/>
            <person name="Mondo S."/>
            <person name="Nolan M."/>
            <person name="Ohm R."/>
            <person name="Pangilinan J."/>
            <person name="Park H.-J."/>
            <person name="Ramirez L."/>
            <person name="Alfaro M."/>
            <person name="Sun H."/>
            <person name="Tritt A."/>
            <person name="Yoshinaga Y."/>
            <person name="Zwiers L.-H."/>
            <person name="Turgeon B."/>
            <person name="Goodwin S."/>
            <person name="Spatafora J."/>
            <person name="Crous P."/>
            <person name="Grigoriev I."/>
        </authorList>
    </citation>
    <scope>NUCLEOTIDE SEQUENCE</scope>
    <source>
        <strain evidence="15">CBS 279.74</strain>
    </source>
</reference>
<keyword evidence="6 14" id="KW-0812">Transmembrane</keyword>